<keyword evidence="1" id="KW-0863">Zinc-finger</keyword>
<evidence type="ECO:0000313" key="4">
    <source>
        <dbReference type="Proteomes" id="UP000246991"/>
    </source>
</evidence>
<feature type="domain" description="CCHC-type" evidence="2">
    <location>
        <begin position="85"/>
        <end position="100"/>
    </location>
</feature>
<keyword evidence="1" id="KW-0862">Zinc</keyword>
<dbReference type="SUPFAM" id="SSF57756">
    <property type="entry name" value="Retrovirus zinc finger-like domains"/>
    <property type="match status" value="2"/>
</dbReference>
<dbReference type="InterPro" id="IPR051714">
    <property type="entry name" value="Znf_CCHC_NABP"/>
</dbReference>
<dbReference type="OrthoDB" id="3863715at2759"/>
<dbReference type="SMART" id="SM00343">
    <property type="entry name" value="ZnF_C2HC"/>
    <property type="match status" value="2"/>
</dbReference>
<evidence type="ECO:0000259" key="2">
    <source>
        <dbReference type="PROSITE" id="PS50158"/>
    </source>
</evidence>
<protein>
    <recommendedName>
        <fullName evidence="2">CCHC-type domain-containing protein</fullName>
    </recommendedName>
</protein>
<reference evidence="3 4" key="1">
    <citation type="submission" date="2018-03" db="EMBL/GenBank/DDBJ databases">
        <title>Genomes of Pezizomycetes fungi and the evolution of truffles.</title>
        <authorList>
            <person name="Murat C."/>
            <person name="Payen T."/>
            <person name="Noel B."/>
            <person name="Kuo A."/>
            <person name="Martin F.M."/>
        </authorList>
    </citation>
    <scope>NUCLEOTIDE SEQUENCE [LARGE SCALE GENOMIC DNA]</scope>
    <source>
        <strain evidence="3">091103-1</strain>
    </source>
</reference>
<dbReference type="Gene3D" id="4.10.60.10">
    <property type="entry name" value="Zinc finger, CCHC-type"/>
    <property type="match status" value="2"/>
</dbReference>
<dbReference type="Pfam" id="PF00098">
    <property type="entry name" value="zf-CCHC"/>
    <property type="match status" value="2"/>
</dbReference>
<feature type="domain" description="CCHC-type" evidence="2">
    <location>
        <begin position="158"/>
        <end position="174"/>
    </location>
</feature>
<dbReference type="PROSITE" id="PS50158">
    <property type="entry name" value="ZF_CCHC"/>
    <property type="match status" value="2"/>
</dbReference>
<dbReference type="STRING" id="42249.A0A317ST11"/>
<organism evidence="3 4">
    <name type="scientific">Tuber magnatum</name>
    <name type="common">white Piedmont truffle</name>
    <dbReference type="NCBI Taxonomy" id="42249"/>
    <lineage>
        <taxon>Eukaryota</taxon>
        <taxon>Fungi</taxon>
        <taxon>Dikarya</taxon>
        <taxon>Ascomycota</taxon>
        <taxon>Pezizomycotina</taxon>
        <taxon>Pezizomycetes</taxon>
        <taxon>Pezizales</taxon>
        <taxon>Tuberaceae</taxon>
        <taxon>Tuber</taxon>
    </lineage>
</organism>
<keyword evidence="1" id="KW-0479">Metal-binding</keyword>
<dbReference type="GO" id="GO:0008270">
    <property type="term" value="F:zinc ion binding"/>
    <property type="evidence" value="ECO:0007669"/>
    <property type="project" value="UniProtKB-KW"/>
</dbReference>
<dbReference type="EMBL" id="PYWC01000030">
    <property type="protein sequence ID" value="PWW76757.1"/>
    <property type="molecule type" value="Genomic_DNA"/>
</dbReference>
<dbReference type="PANTHER" id="PTHR23002">
    <property type="entry name" value="ZINC FINGER CCHC DOMAIN CONTAINING PROTEIN"/>
    <property type="match status" value="1"/>
</dbReference>
<name>A0A317ST11_9PEZI</name>
<gene>
    <name evidence="3" type="ORF">C7212DRAFT_344231</name>
</gene>
<sequence>MDFGGTGNPRACYNSYTNINTGGGVLRYPNVVTARARPRRSLATVVVKPPGLGHLSRDCNEASLQSSGSYGGSYGGGGGGGGAECYKCGKVGHIARQCTSTGGIGGGYGGGGAAPNQRQQTCYSCGGYGTVPTLGFVSCFWIYAIARHLSRDCTQGQKCYNCGQIGHLSRECPSEQDRVCYKFVPTTL</sequence>
<evidence type="ECO:0000313" key="3">
    <source>
        <dbReference type="EMBL" id="PWW76757.1"/>
    </source>
</evidence>
<keyword evidence="4" id="KW-1185">Reference proteome</keyword>
<evidence type="ECO:0000256" key="1">
    <source>
        <dbReference type="PROSITE-ProRule" id="PRU00047"/>
    </source>
</evidence>
<comment type="caution">
    <text evidence="3">The sequence shown here is derived from an EMBL/GenBank/DDBJ whole genome shotgun (WGS) entry which is preliminary data.</text>
</comment>
<dbReference type="GO" id="GO:0003676">
    <property type="term" value="F:nucleic acid binding"/>
    <property type="evidence" value="ECO:0007669"/>
    <property type="project" value="InterPro"/>
</dbReference>
<accession>A0A317ST11</accession>
<dbReference type="InterPro" id="IPR001878">
    <property type="entry name" value="Znf_CCHC"/>
</dbReference>
<proteinExistence type="predicted"/>
<dbReference type="Proteomes" id="UP000246991">
    <property type="component" value="Unassembled WGS sequence"/>
</dbReference>
<dbReference type="InterPro" id="IPR036875">
    <property type="entry name" value="Znf_CCHC_sf"/>
</dbReference>
<dbReference type="AlphaFoldDB" id="A0A317ST11"/>